<feature type="region of interest" description="Disordered" evidence="6">
    <location>
        <begin position="1"/>
        <end position="45"/>
    </location>
</feature>
<evidence type="ECO:0000256" key="6">
    <source>
        <dbReference type="SAM" id="MobiDB-lite"/>
    </source>
</evidence>
<keyword evidence="10" id="KW-1185">Reference proteome</keyword>
<feature type="transmembrane region" description="Helical" evidence="7">
    <location>
        <begin position="703"/>
        <end position="724"/>
    </location>
</feature>
<sequence length="725" mass="80581">MTEKETNPETAMLQMDETEQEPVESAAGVPADEDKKAKAAKAKKRKNKMDLAPHIQRAEVYLKVLKKVPFVLLGTQIKARKQNYVNLQKQLNQARIPVSHEMYISNAIFYSILAGIFGAFLGLLLTYIIIELVGLPDQLTNLTFSPSVAFLLSYKEIFIAFFITIVFIVGLGGLVYNIFMLYPGFQAGERKSKIDMQLPYAVTFMYALSKGGMNIIDVFRALARSEDTYGEASKEIDAIVRDMDYFGHDLRTALTNASETTPSERFQDLIYNLLTVIDSGGNIPNYFRDKSEQYLIKSEVDQKGFLDTLALLAESYVTAFVAGPLFIIIMGVMMAVMGSGTSTMVYAIIYAVLPVGSLMFVIMISIITPTEMGEPKLLNTRMVLDHGIPQVPAYLLPVYDENGEPVGETGEKVRERSYFESFIKSKKSLALKRIIKKPLEPMFRNPLATLAVTVPLALLLVGIPLTMNINSLRTPSLLVDFIDDKLVFAILLVIIPLSIFFEIKNMKKKKMESNFPDFLKKLASTNETGMTLRDSIKLMARSETDALSREVKKIWHDVLWGVEVNDSLIRFANRLRTQVVTRSLSLITKANESSGDVGEVLIVAARDAASEQGMRRERTMSMMIYIVIIYISFLVFVGVIYVISTTFLTEMAAAGKQMAASGGQSGFLSNFDLDAYTQLFKHAAIIQGLSSGLMAGAMGEGNIMAGLKHSTIMIIIGYVVFTLFI</sequence>
<dbReference type="Pfam" id="PF00482">
    <property type="entry name" value="T2SSF"/>
    <property type="match status" value="2"/>
</dbReference>
<evidence type="ECO:0000256" key="2">
    <source>
        <dbReference type="ARBA" id="ARBA00022475"/>
    </source>
</evidence>
<dbReference type="Proteomes" id="UP001206983">
    <property type="component" value="Unassembled WGS sequence"/>
</dbReference>
<feature type="domain" description="Type II secretion system protein GspF" evidence="8">
    <location>
        <begin position="518"/>
        <end position="643"/>
    </location>
</feature>
<dbReference type="PANTHER" id="PTHR35402:SF1">
    <property type="entry name" value="TYPE II SECRETION SYSTEM PROTEIN GSPF DOMAIN-CONTAINING PROTEIN"/>
    <property type="match status" value="1"/>
</dbReference>
<dbReference type="GO" id="GO:0005886">
    <property type="term" value="C:plasma membrane"/>
    <property type="evidence" value="ECO:0007669"/>
    <property type="project" value="UniProtKB-SubCell"/>
</dbReference>
<evidence type="ECO:0000256" key="1">
    <source>
        <dbReference type="ARBA" id="ARBA00004651"/>
    </source>
</evidence>
<dbReference type="InterPro" id="IPR018076">
    <property type="entry name" value="T2SS_GspF_dom"/>
</dbReference>
<feature type="transmembrane region" description="Helical" evidence="7">
    <location>
        <begin position="344"/>
        <end position="367"/>
    </location>
</feature>
<feature type="transmembrane region" description="Helical" evidence="7">
    <location>
        <begin position="447"/>
        <end position="466"/>
    </location>
</feature>
<dbReference type="PANTHER" id="PTHR35402">
    <property type="entry name" value="INTEGRAL MEMBRANE PROTEIN-RELATED"/>
    <property type="match status" value="1"/>
</dbReference>
<feature type="transmembrane region" description="Helical" evidence="7">
    <location>
        <begin position="107"/>
        <end position="130"/>
    </location>
</feature>
<accession>A0AAE3KY33</accession>
<organism evidence="9 10">
    <name type="scientific">Methanolobus chelungpuianus</name>
    <dbReference type="NCBI Taxonomy" id="502115"/>
    <lineage>
        <taxon>Archaea</taxon>
        <taxon>Methanobacteriati</taxon>
        <taxon>Methanobacteriota</taxon>
        <taxon>Stenosarchaea group</taxon>
        <taxon>Methanomicrobia</taxon>
        <taxon>Methanosarcinales</taxon>
        <taxon>Methanosarcinaceae</taxon>
        <taxon>Methanolobus</taxon>
    </lineage>
</organism>
<dbReference type="Gene3D" id="1.20.81.30">
    <property type="entry name" value="Type II secretion system (T2SS), domain F"/>
    <property type="match status" value="1"/>
</dbReference>
<keyword evidence="4 7" id="KW-1133">Transmembrane helix</keyword>
<feature type="transmembrane region" description="Helical" evidence="7">
    <location>
        <begin position="157"/>
        <end position="182"/>
    </location>
</feature>
<feature type="transmembrane region" description="Helical" evidence="7">
    <location>
        <begin position="622"/>
        <end position="643"/>
    </location>
</feature>
<evidence type="ECO:0000313" key="10">
    <source>
        <dbReference type="Proteomes" id="UP001206983"/>
    </source>
</evidence>
<feature type="transmembrane region" description="Helical" evidence="7">
    <location>
        <begin position="486"/>
        <end position="503"/>
    </location>
</feature>
<evidence type="ECO:0000256" key="7">
    <source>
        <dbReference type="SAM" id="Phobius"/>
    </source>
</evidence>
<keyword evidence="2" id="KW-1003">Cell membrane</keyword>
<reference evidence="9 10" key="1">
    <citation type="journal article" date="2011" name="Appl. Environ. Microbiol.">
        <title>Methanogenic archaea isolated from Taiwan's Chelungpu fault.</title>
        <authorList>
            <person name="Wu S.Y."/>
            <person name="Lai M.C."/>
        </authorList>
    </citation>
    <scope>NUCLEOTIDE SEQUENCE [LARGE SCALE GENOMIC DNA]</scope>
    <source>
        <strain evidence="9 10">St545Mb</strain>
    </source>
</reference>
<proteinExistence type="predicted"/>
<gene>
    <name evidence="9" type="ORF">PV02_09365</name>
</gene>
<keyword evidence="3 7" id="KW-0812">Transmembrane</keyword>
<evidence type="ECO:0000256" key="3">
    <source>
        <dbReference type="ARBA" id="ARBA00022692"/>
    </source>
</evidence>
<dbReference type="AlphaFoldDB" id="A0AAE3KY33"/>
<protein>
    <submittedName>
        <fullName evidence="9">Secretion system protein</fullName>
    </submittedName>
</protein>
<feature type="domain" description="Type II secretion system protein GspF" evidence="8">
    <location>
        <begin position="203"/>
        <end position="330"/>
    </location>
</feature>
<name>A0AAE3KY33_9EURY</name>
<dbReference type="RefSeq" id="WP_256623168.1">
    <property type="nucleotide sequence ID" value="NZ_JTEO01000005.1"/>
</dbReference>
<evidence type="ECO:0000313" key="9">
    <source>
        <dbReference type="EMBL" id="MCQ6963322.1"/>
    </source>
</evidence>
<evidence type="ECO:0000259" key="8">
    <source>
        <dbReference type="Pfam" id="PF00482"/>
    </source>
</evidence>
<comment type="subcellular location">
    <subcellularLocation>
        <location evidence="1">Cell membrane</location>
        <topology evidence="1">Multi-pass membrane protein</topology>
    </subcellularLocation>
</comment>
<keyword evidence="5 7" id="KW-0472">Membrane</keyword>
<dbReference type="InterPro" id="IPR042094">
    <property type="entry name" value="T2SS_GspF_sf"/>
</dbReference>
<dbReference type="InterPro" id="IPR056569">
    <property type="entry name" value="ArlJ-like"/>
</dbReference>
<dbReference type="EMBL" id="JTEO01000005">
    <property type="protein sequence ID" value="MCQ6963322.1"/>
    <property type="molecule type" value="Genomic_DNA"/>
</dbReference>
<evidence type="ECO:0000256" key="4">
    <source>
        <dbReference type="ARBA" id="ARBA00022989"/>
    </source>
</evidence>
<evidence type="ECO:0000256" key="5">
    <source>
        <dbReference type="ARBA" id="ARBA00023136"/>
    </source>
</evidence>
<comment type="caution">
    <text evidence="9">The sequence shown here is derived from an EMBL/GenBank/DDBJ whole genome shotgun (WGS) entry which is preliminary data.</text>
</comment>
<feature type="transmembrane region" description="Helical" evidence="7">
    <location>
        <begin position="316"/>
        <end position="338"/>
    </location>
</feature>